<dbReference type="GO" id="GO:0020037">
    <property type="term" value="F:heme binding"/>
    <property type="evidence" value="ECO:0007669"/>
    <property type="project" value="InterPro"/>
</dbReference>
<comment type="cofactor">
    <cofactor evidence="1 9">
        <name>heme</name>
        <dbReference type="ChEBI" id="CHEBI:30413"/>
    </cofactor>
</comment>
<evidence type="ECO:0000256" key="11">
    <source>
        <dbReference type="SAM" id="Phobius"/>
    </source>
</evidence>
<dbReference type="GO" id="GO:0005506">
    <property type="term" value="F:iron ion binding"/>
    <property type="evidence" value="ECO:0007669"/>
    <property type="project" value="InterPro"/>
</dbReference>
<gene>
    <name evidence="12" type="ORF">PHACADRAFT_212559</name>
</gene>
<evidence type="ECO:0000256" key="8">
    <source>
        <dbReference type="ARBA" id="ARBA00023033"/>
    </source>
</evidence>
<dbReference type="Gene3D" id="1.10.630.10">
    <property type="entry name" value="Cytochrome P450"/>
    <property type="match status" value="1"/>
</dbReference>
<dbReference type="OrthoDB" id="1470350at2759"/>
<dbReference type="EMBL" id="JH930476">
    <property type="protein sequence ID" value="EKM51945.1"/>
    <property type="molecule type" value="Genomic_DNA"/>
</dbReference>
<dbReference type="GO" id="GO:0016705">
    <property type="term" value="F:oxidoreductase activity, acting on paired donors, with incorporation or reduction of molecular oxygen"/>
    <property type="evidence" value="ECO:0007669"/>
    <property type="project" value="InterPro"/>
</dbReference>
<evidence type="ECO:0000256" key="6">
    <source>
        <dbReference type="ARBA" id="ARBA00023002"/>
    </source>
</evidence>
<dbReference type="STRING" id="650164.K5VYP9"/>
<evidence type="ECO:0000313" key="13">
    <source>
        <dbReference type="Proteomes" id="UP000008370"/>
    </source>
</evidence>
<evidence type="ECO:0000256" key="5">
    <source>
        <dbReference type="ARBA" id="ARBA00022723"/>
    </source>
</evidence>
<name>K5VYP9_PHACS</name>
<feature type="transmembrane region" description="Helical" evidence="11">
    <location>
        <begin position="15"/>
        <end position="34"/>
    </location>
</feature>
<accession>K5VYP9</accession>
<keyword evidence="11" id="KW-1133">Transmembrane helix</keyword>
<dbReference type="InterPro" id="IPR002401">
    <property type="entry name" value="Cyt_P450_E_grp-I"/>
</dbReference>
<dbReference type="Pfam" id="PF00067">
    <property type="entry name" value="p450"/>
    <property type="match status" value="1"/>
</dbReference>
<evidence type="ECO:0000256" key="4">
    <source>
        <dbReference type="ARBA" id="ARBA00022617"/>
    </source>
</evidence>
<dbReference type="SUPFAM" id="SSF48264">
    <property type="entry name" value="Cytochrome P450"/>
    <property type="match status" value="1"/>
</dbReference>
<dbReference type="InterPro" id="IPR017972">
    <property type="entry name" value="Cyt_P450_CS"/>
</dbReference>
<dbReference type="Proteomes" id="UP000008370">
    <property type="component" value="Unassembled WGS sequence"/>
</dbReference>
<keyword evidence="13" id="KW-1185">Reference proteome</keyword>
<comment type="similarity">
    <text evidence="3 10">Belongs to the cytochrome P450 family.</text>
</comment>
<organism evidence="12 13">
    <name type="scientific">Phanerochaete carnosa (strain HHB-10118-sp)</name>
    <name type="common">White-rot fungus</name>
    <name type="synonym">Peniophora carnosa</name>
    <dbReference type="NCBI Taxonomy" id="650164"/>
    <lineage>
        <taxon>Eukaryota</taxon>
        <taxon>Fungi</taxon>
        <taxon>Dikarya</taxon>
        <taxon>Basidiomycota</taxon>
        <taxon>Agaricomycotina</taxon>
        <taxon>Agaricomycetes</taxon>
        <taxon>Polyporales</taxon>
        <taxon>Phanerochaetaceae</taxon>
        <taxon>Phanerochaete</taxon>
    </lineage>
</organism>
<keyword evidence="4 9" id="KW-0349">Heme</keyword>
<dbReference type="InterPro" id="IPR036396">
    <property type="entry name" value="Cyt_P450_sf"/>
</dbReference>
<dbReference type="PRINTS" id="PR00463">
    <property type="entry name" value="EP450I"/>
</dbReference>
<evidence type="ECO:0000256" key="7">
    <source>
        <dbReference type="ARBA" id="ARBA00023004"/>
    </source>
</evidence>
<dbReference type="PANTHER" id="PTHR24305:SF29">
    <property type="entry name" value="BENZOATE-PARA-HYDROXYLASE"/>
    <property type="match status" value="1"/>
</dbReference>
<dbReference type="GO" id="GO:0004497">
    <property type="term" value="F:monooxygenase activity"/>
    <property type="evidence" value="ECO:0007669"/>
    <property type="project" value="UniProtKB-KW"/>
</dbReference>
<evidence type="ECO:0000256" key="10">
    <source>
        <dbReference type="RuleBase" id="RU000461"/>
    </source>
</evidence>
<evidence type="ECO:0000256" key="1">
    <source>
        <dbReference type="ARBA" id="ARBA00001971"/>
    </source>
</evidence>
<dbReference type="KEGG" id="pco:PHACADRAFT_212559"/>
<dbReference type="PRINTS" id="PR00385">
    <property type="entry name" value="P450"/>
</dbReference>
<dbReference type="CDD" id="cd11061">
    <property type="entry name" value="CYP67-like"/>
    <property type="match status" value="1"/>
</dbReference>
<dbReference type="RefSeq" id="XP_007399737.1">
    <property type="nucleotide sequence ID" value="XM_007399675.1"/>
</dbReference>
<dbReference type="HOGENOM" id="CLU_001570_14_0_1"/>
<proteinExistence type="inferred from homology"/>
<dbReference type="PANTHER" id="PTHR24305">
    <property type="entry name" value="CYTOCHROME P450"/>
    <property type="match status" value="1"/>
</dbReference>
<dbReference type="PROSITE" id="PS00086">
    <property type="entry name" value="CYTOCHROME_P450"/>
    <property type="match status" value="1"/>
</dbReference>
<evidence type="ECO:0000256" key="3">
    <source>
        <dbReference type="ARBA" id="ARBA00010617"/>
    </source>
</evidence>
<keyword evidence="8 10" id="KW-0503">Monooxygenase</keyword>
<dbReference type="InterPro" id="IPR001128">
    <property type="entry name" value="Cyt_P450"/>
</dbReference>
<protein>
    <submittedName>
        <fullName evidence="12">Uncharacterized protein</fullName>
    </submittedName>
</protein>
<sequence length="534" mass="58983">MEQTHFLLPQLDLRLTAGLLAAALLAAWVVPFLIDRYRLKGIPGPLLAKFSCVWLASKAYKGTMSSAVHVLHEKYGPFVRISPKYVSIADPEALQAIYGYSSGALKTELYDAFVFFRPTMFSTRSRLEHSRKRKYTAHAMSMKYIMEFEPNVREHHHMLVKQLDTLCAAGAQGKDGILGTRPWTARDGWAWFDCMPWFNYETFDIIGDLAFGAPFGMVEAGKDTASVPVSEKQAMKFYGQKGAEIEWSTAPAIKIVNEAVPWVFFLGCLPPHVRPLLSKLRSFTTKASARALVKIAVAAVSKRLATGVTRRDFLSHLIAVRDDQGRPLTEQELTSEAISLIVAGSDTTSSSIAAIAYHVARNQDVQAKLQAELDDVLGAPGSDSSTDDVVAPFDRVKNLTYLQDVINEGLRVHSTLGAGLPREVPEGGLTVAGKTLLAGTHVSCPSYTLHRLKSIWGDDADQFNPDRWTLGDRNAMLKYFSPFSVGPRACIGRNLAMMELTICIATIFHRYRVVLASPDQRVSQLFNVLDKDVG</sequence>
<keyword evidence="5 9" id="KW-0479">Metal-binding</keyword>
<keyword evidence="11" id="KW-0472">Membrane</keyword>
<evidence type="ECO:0000256" key="2">
    <source>
        <dbReference type="ARBA" id="ARBA00005179"/>
    </source>
</evidence>
<feature type="binding site" description="axial binding residue" evidence="9">
    <location>
        <position position="490"/>
    </location>
    <ligand>
        <name>heme</name>
        <dbReference type="ChEBI" id="CHEBI:30413"/>
    </ligand>
    <ligandPart>
        <name>Fe</name>
        <dbReference type="ChEBI" id="CHEBI:18248"/>
    </ligandPart>
</feature>
<evidence type="ECO:0000256" key="9">
    <source>
        <dbReference type="PIRSR" id="PIRSR602401-1"/>
    </source>
</evidence>
<dbReference type="InterPro" id="IPR050121">
    <property type="entry name" value="Cytochrome_P450_monoxygenase"/>
</dbReference>
<keyword evidence="6 10" id="KW-0560">Oxidoreductase</keyword>
<keyword evidence="7 9" id="KW-0408">Iron</keyword>
<evidence type="ECO:0000313" key="12">
    <source>
        <dbReference type="EMBL" id="EKM51945.1"/>
    </source>
</evidence>
<keyword evidence="11" id="KW-0812">Transmembrane</keyword>
<dbReference type="InParanoid" id="K5VYP9"/>
<comment type="pathway">
    <text evidence="2">Secondary metabolite biosynthesis.</text>
</comment>
<dbReference type="GeneID" id="18913246"/>
<dbReference type="AlphaFoldDB" id="K5VYP9"/>
<reference evidence="12 13" key="1">
    <citation type="journal article" date="2012" name="BMC Genomics">
        <title>Comparative genomics of the white-rot fungi, Phanerochaete carnosa and P. chrysosporium, to elucidate the genetic basis of the distinct wood types they colonize.</title>
        <authorList>
            <person name="Suzuki H."/>
            <person name="MacDonald J."/>
            <person name="Syed K."/>
            <person name="Salamov A."/>
            <person name="Hori C."/>
            <person name="Aerts A."/>
            <person name="Henrissat B."/>
            <person name="Wiebenga A."/>
            <person name="vanKuyk P.A."/>
            <person name="Barry K."/>
            <person name="Lindquist E."/>
            <person name="LaButti K."/>
            <person name="Lapidus A."/>
            <person name="Lucas S."/>
            <person name="Coutinho P."/>
            <person name="Gong Y."/>
            <person name="Samejima M."/>
            <person name="Mahadevan R."/>
            <person name="Abou-Zaid M."/>
            <person name="de Vries R.P."/>
            <person name="Igarashi K."/>
            <person name="Yadav J.S."/>
            <person name="Grigoriev I.V."/>
            <person name="Master E.R."/>
        </authorList>
    </citation>
    <scope>NUCLEOTIDE SEQUENCE [LARGE SCALE GENOMIC DNA]</scope>
    <source>
        <strain evidence="12 13">HHB-10118-sp</strain>
    </source>
</reference>